<dbReference type="EMBL" id="UFQS01004245">
    <property type="protein sequence ID" value="SSX16275.1"/>
    <property type="molecule type" value="Genomic_DNA"/>
</dbReference>
<sequence>MGYGSFHQQYWLDSCLIAVAVIDILPQCVSSVYFFYDPDFAFLSLGTYASLQELALTRELQKSTSDLSNYYMGFYIHSCPKMRYKGKLYPSYLLCPETYTWHLLDDSIRNRLDVESYQRFHSNPDAKDPDMMQNNDVLLIKVLYGRNIMHFGNYMEHSDSDDTEEMLEYGNLVGRTCARRMVIFRG</sequence>
<dbReference type="GO" id="GO:0004057">
    <property type="term" value="F:arginyl-tRNA--protein transferase activity"/>
    <property type="evidence" value="ECO:0007669"/>
    <property type="project" value="InterPro"/>
</dbReference>
<organism evidence="2">
    <name type="scientific">Culicoides sonorensis</name>
    <name type="common">Biting midge</name>
    <dbReference type="NCBI Taxonomy" id="179676"/>
    <lineage>
        <taxon>Eukaryota</taxon>
        <taxon>Metazoa</taxon>
        <taxon>Ecdysozoa</taxon>
        <taxon>Arthropoda</taxon>
        <taxon>Hexapoda</taxon>
        <taxon>Insecta</taxon>
        <taxon>Pterygota</taxon>
        <taxon>Neoptera</taxon>
        <taxon>Endopterygota</taxon>
        <taxon>Diptera</taxon>
        <taxon>Nematocera</taxon>
        <taxon>Chironomoidea</taxon>
        <taxon>Ceratopogonidae</taxon>
        <taxon>Ceratopogoninae</taxon>
        <taxon>Culicoides</taxon>
        <taxon>Monoculicoides</taxon>
    </lineage>
</organism>
<dbReference type="PANTHER" id="PTHR21367:SF1">
    <property type="entry name" value="ARGINYL-TRNA--PROTEIN TRANSFERASE 1"/>
    <property type="match status" value="1"/>
</dbReference>
<dbReference type="InterPro" id="IPR016181">
    <property type="entry name" value="Acyl_CoA_acyltransferase"/>
</dbReference>
<dbReference type="InterPro" id="IPR030700">
    <property type="entry name" value="N-end_Aminoacyl_Trfase"/>
</dbReference>
<proteinExistence type="predicted"/>
<dbReference type="InterPro" id="IPR007472">
    <property type="entry name" value="N-end_Aminoacyl_Trfase_C"/>
</dbReference>
<reference evidence="2" key="1">
    <citation type="submission" date="2018-04" db="EMBL/GenBank/DDBJ databases">
        <authorList>
            <person name="Go L.Y."/>
            <person name="Mitchell J.A."/>
        </authorList>
    </citation>
    <scope>NUCLEOTIDE SEQUENCE</scope>
    <source>
        <tissue evidence="2">Whole organism</tissue>
    </source>
</reference>
<protein>
    <submittedName>
        <fullName evidence="2">CSON010446 protein</fullName>
    </submittedName>
</protein>
<evidence type="ECO:0000313" key="3">
    <source>
        <dbReference type="EMBL" id="SSX35595.1"/>
    </source>
</evidence>
<dbReference type="Pfam" id="PF04377">
    <property type="entry name" value="ATE_C"/>
    <property type="match status" value="1"/>
</dbReference>
<feature type="domain" description="N-end rule aminoacyl transferase C-terminal" evidence="1">
    <location>
        <begin position="3"/>
        <end position="95"/>
    </location>
</feature>
<evidence type="ECO:0000259" key="1">
    <source>
        <dbReference type="Pfam" id="PF04377"/>
    </source>
</evidence>
<dbReference type="GO" id="GO:0005737">
    <property type="term" value="C:cytoplasm"/>
    <property type="evidence" value="ECO:0007669"/>
    <property type="project" value="TreeGrafter"/>
</dbReference>
<dbReference type="PANTHER" id="PTHR21367">
    <property type="entry name" value="ARGININE-TRNA-PROTEIN TRANSFERASE 1"/>
    <property type="match status" value="1"/>
</dbReference>
<dbReference type="SUPFAM" id="SSF55729">
    <property type="entry name" value="Acyl-CoA N-acyltransferases (Nat)"/>
    <property type="match status" value="1"/>
</dbReference>
<reference evidence="3" key="2">
    <citation type="submission" date="2018-07" db="EMBL/GenBank/DDBJ databases">
        <authorList>
            <person name="Quirk P.G."/>
            <person name="Krulwich T.A."/>
        </authorList>
    </citation>
    <scope>NUCLEOTIDE SEQUENCE</scope>
</reference>
<accession>A0A336LHV4</accession>
<name>A0A336LHV4_CULSO</name>
<dbReference type="OMA" id="CARRMVI"/>
<dbReference type="EMBL" id="UFQT01004245">
    <property type="protein sequence ID" value="SSX35595.1"/>
    <property type="molecule type" value="Genomic_DNA"/>
</dbReference>
<dbReference type="VEuPathDB" id="VectorBase:CSON010446"/>
<evidence type="ECO:0000313" key="2">
    <source>
        <dbReference type="EMBL" id="SSX16275.1"/>
    </source>
</evidence>
<gene>
    <name evidence="2" type="primary">CSON010446</name>
</gene>
<dbReference type="AlphaFoldDB" id="A0A336LHV4"/>